<dbReference type="PANTHER" id="PTHR43329">
    <property type="entry name" value="EPOXIDE HYDROLASE"/>
    <property type="match status" value="1"/>
</dbReference>
<evidence type="ECO:0000256" key="1">
    <source>
        <dbReference type="ARBA" id="ARBA00022801"/>
    </source>
</evidence>
<protein>
    <submittedName>
        <fullName evidence="3">Alpha/beta fold hydrolase</fullName>
    </submittedName>
</protein>
<dbReference type="Proteomes" id="UP000500953">
    <property type="component" value="Chromosome"/>
</dbReference>
<dbReference type="AlphaFoldDB" id="A0A6G9ZGJ4"/>
<evidence type="ECO:0000313" key="4">
    <source>
        <dbReference type="Proteomes" id="UP000500953"/>
    </source>
</evidence>
<proteinExistence type="predicted"/>
<accession>A0A6G9ZGJ4</accession>
<sequence length="294" mass="32222">MSNRIPGFTYARVPVDEVTLNIGMAGAGRPVVFLHGFPETHLAWRHVAGDLARDHLVVCPDLRGYGDSDKPVGGADGGRYAKRVMAADVVGLMRSLGHSRFALVGHDRGGLVAFRAGLDHPETITHLMILDVLPAADMWSTLRGTSGIFAFHLYLLAQPTDLAERMVRADPDLFFGHFLDSWTRVPDAIPDDIRTTYLTAAGSRDAIRAICGDYRASAYIDNDHDEADRRAGRRLSMPVAALWQDPGETVLPFDPASIWAGWADDLRTATVECGHFLPEERPDAVVDAIRDLID</sequence>
<dbReference type="Pfam" id="PF00561">
    <property type="entry name" value="Abhydrolase_1"/>
    <property type="match status" value="1"/>
</dbReference>
<reference evidence="3 4" key="1">
    <citation type="journal article" date="2019" name="ACS Chem. Biol.">
        <title>Identification and Mobilization of a Cryptic Antibiotic Biosynthesis Gene Locus from a Human-Pathogenic Nocardia Isolate.</title>
        <authorList>
            <person name="Herisse M."/>
            <person name="Ishida K."/>
            <person name="Porter J.L."/>
            <person name="Howden B."/>
            <person name="Hertweck C."/>
            <person name="Stinear T.P."/>
            <person name="Pidot S.J."/>
        </authorList>
    </citation>
    <scope>NUCLEOTIDE SEQUENCE [LARGE SCALE GENOMIC DNA]</scope>
    <source>
        <strain evidence="3 4">AUSMDU00012715</strain>
    </source>
</reference>
<dbReference type="PRINTS" id="PR00412">
    <property type="entry name" value="EPOXHYDRLASE"/>
</dbReference>
<evidence type="ECO:0000259" key="2">
    <source>
        <dbReference type="Pfam" id="PF00561"/>
    </source>
</evidence>
<dbReference type="InterPro" id="IPR029058">
    <property type="entry name" value="AB_hydrolase_fold"/>
</dbReference>
<keyword evidence="1 3" id="KW-0378">Hydrolase</keyword>
<dbReference type="Gene3D" id="3.40.50.1820">
    <property type="entry name" value="alpha/beta hydrolase"/>
    <property type="match status" value="1"/>
</dbReference>
<feature type="domain" description="AB hydrolase-1" evidence="2">
    <location>
        <begin position="30"/>
        <end position="281"/>
    </location>
</feature>
<dbReference type="SUPFAM" id="SSF53474">
    <property type="entry name" value="alpha/beta-Hydrolases"/>
    <property type="match status" value="1"/>
</dbReference>
<gene>
    <name evidence="3" type="ORF">F6W96_15230</name>
</gene>
<name>A0A6G9ZGJ4_9NOCA</name>
<dbReference type="PRINTS" id="PR00111">
    <property type="entry name" value="ABHYDROLASE"/>
</dbReference>
<dbReference type="InterPro" id="IPR000073">
    <property type="entry name" value="AB_hydrolase_1"/>
</dbReference>
<dbReference type="GO" id="GO:0016787">
    <property type="term" value="F:hydrolase activity"/>
    <property type="evidence" value="ECO:0007669"/>
    <property type="project" value="UniProtKB-KW"/>
</dbReference>
<dbReference type="InterPro" id="IPR000639">
    <property type="entry name" value="Epox_hydrolase-like"/>
</dbReference>
<evidence type="ECO:0000313" key="3">
    <source>
        <dbReference type="EMBL" id="QIS24216.1"/>
    </source>
</evidence>
<dbReference type="EMBL" id="CP046173">
    <property type="protein sequence ID" value="QIS24216.1"/>
    <property type="molecule type" value="Genomic_DNA"/>
</dbReference>
<organism evidence="3 4">
    <name type="scientific">Nocardia terpenica</name>
    <dbReference type="NCBI Taxonomy" id="455432"/>
    <lineage>
        <taxon>Bacteria</taxon>
        <taxon>Bacillati</taxon>
        <taxon>Actinomycetota</taxon>
        <taxon>Actinomycetes</taxon>
        <taxon>Mycobacteriales</taxon>
        <taxon>Nocardiaceae</taxon>
        <taxon>Nocardia</taxon>
    </lineage>
</organism>